<dbReference type="EMBL" id="JACNYO010000022">
    <property type="protein sequence ID" value="MBC3214274.1"/>
    <property type="molecule type" value="Genomic_DNA"/>
</dbReference>
<dbReference type="AlphaFoldDB" id="A0AAW3WUK1"/>
<reference evidence="1" key="1">
    <citation type="submission" date="2020-08" db="EMBL/GenBank/DDBJ databases">
        <title>Food and environmental bacterial isolates.</title>
        <authorList>
            <person name="Richter L."/>
            <person name="Du Plessis E.M."/>
            <person name="Duvenage S."/>
            <person name="Allam M."/>
            <person name="Korsten L."/>
        </authorList>
    </citation>
    <scope>NUCLEOTIDE SEQUENCE</scope>
    <source>
        <strain evidence="1">UPMP2127</strain>
    </source>
</reference>
<sequence length="103" mass="11856">MNREEIIEAIASASELRHRDGREIFANRIYSMIEAGKIPGVMLATTDVQHFMKENHAMRKAIAFAIAPGIWIQREDDIFQYCNKIWYADVLKQAISKESANEQ</sequence>
<name>A0AAW3WUK1_SERFO</name>
<evidence type="ECO:0000313" key="1">
    <source>
        <dbReference type="EMBL" id="MBC3214274.1"/>
    </source>
</evidence>
<protein>
    <submittedName>
        <fullName evidence="1">Uncharacterized protein</fullName>
    </submittedName>
</protein>
<dbReference type="Proteomes" id="UP000659084">
    <property type="component" value="Unassembled WGS sequence"/>
</dbReference>
<proteinExistence type="predicted"/>
<accession>A0AAW3WUK1</accession>
<evidence type="ECO:0000313" key="2">
    <source>
        <dbReference type="Proteomes" id="UP000659084"/>
    </source>
</evidence>
<gene>
    <name evidence="1" type="ORF">H8J20_19215</name>
</gene>
<organism evidence="1 2">
    <name type="scientific">Serratia fonticola</name>
    <dbReference type="NCBI Taxonomy" id="47917"/>
    <lineage>
        <taxon>Bacteria</taxon>
        <taxon>Pseudomonadati</taxon>
        <taxon>Pseudomonadota</taxon>
        <taxon>Gammaproteobacteria</taxon>
        <taxon>Enterobacterales</taxon>
        <taxon>Yersiniaceae</taxon>
        <taxon>Serratia</taxon>
    </lineage>
</organism>
<dbReference type="RefSeq" id="WP_179252728.1">
    <property type="nucleotide sequence ID" value="NZ_JACBIV010000009.1"/>
</dbReference>
<comment type="caution">
    <text evidence="1">The sequence shown here is derived from an EMBL/GenBank/DDBJ whole genome shotgun (WGS) entry which is preliminary data.</text>
</comment>